<feature type="binding site" evidence="5">
    <location>
        <position position="127"/>
    </location>
    <ligand>
        <name>isopentenyl diphosphate</name>
        <dbReference type="ChEBI" id="CHEBI:128769"/>
    </ligand>
</feature>
<feature type="binding site" evidence="5">
    <location>
        <position position="227"/>
    </location>
    <ligand>
        <name>isopentenyl diphosphate</name>
        <dbReference type="ChEBI" id="CHEBI:128769"/>
    </ligand>
</feature>
<keyword evidence="1 5" id="KW-0004">4Fe-4S</keyword>
<keyword evidence="4 5" id="KW-0411">Iron-sulfur</keyword>
<evidence type="ECO:0000313" key="7">
    <source>
        <dbReference type="Proteomes" id="UP000250086"/>
    </source>
</evidence>
<feature type="binding site" evidence="5">
    <location>
        <position position="43"/>
    </location>
    <ligand>
        <name>dimethylallyl diphosphate</name>
        <dbReference type="ChEBI" id="CHEBI:57623"/>
    </ligand>
</feature>
<dbReference type="GO" id="GO:0019288">
    <property type="term" value="P:isopentenyl diphosphate biosynthetic process, methylerythritol 4-phosphate pathway"/>
    <property type="evidence" value="ECO:0007669"/>
    <property type="project" value="UniProtKB-UniRule"/>
</dbReference>
<dbReference type="UniPathway" id="UPA00056">
    <property type="reaction ID" value="UER00097"/>
</dbReference>
<gene>
    <name evidence="5 6" type="primary">ispH</name>
    <name evidence="6" type="ORF">NCTC13093_00061</name>
</gene>
<dbReference type="GO" id="GO:0050992">
    <property type="term" value="P:dimethylallyl diphosphate biosynthetic process"/>
    <property type="evidence" value="ECO:0007669"/>
    <property type="project" value="UniProtKB-UniRule"/>
</dbReference>
<keyword evidence="3 5" id="KW-0408">Iron</keyword>
<dbReference type="GO" id="GO:0051539">
    <property type="term" value="F:4 iron, 4 sulfur cluster binding"/>
    <property type="evidence" value="ECO:0007669"/>
    <property type="project" value="UniProtKB-UniRule"/>
</dbReference>
<feature type="binding site" evidence="5">
    <location>
        <position position="127"/>
    </location>
    <ligand>
        <name>dimethylallyl diphosphate</name>
        <dbReference type="ChEBI" id="CHEBI:57623"/>
    </ligand>
</feature>
<comment type="cofactor">
    <cofactor evidence="5">
        <name>[4Fe-4S] cluster</name>
        <dbReference type="ChEBI" id="CHEBI:49883"/>
    </cofactor>
    <text evidence="5">Binds 1 [4Fe-4S] cluster per subunit.</text>
</comment>
<organism evidence="6 7">
    <name type="scientific">Anaerobiospirillum thomasii</name>
    <dbReference type="NCBI Taxonomy" id="179995"/>
    <lineage>
        <taxon>Bacteria</taxon>
        <taxon>Pseudomonadati</taxon>
        <taxon>Pseudomonadota</taxon>
        <taxon>Gammaproteobacteria</taxon>
        <taxon>Aeromonadales</taxon>
        <taxon>Succinivibrionaceae</taxon>
        <taxon>Anaerobiospirillum</taxon>
    </lineage>
</organism>
<feature type="binding site" evidence="5">
    <location>
        <position position="227"/>
    </location>
    <ligand>
        <name>dimethylallyl diphosphate</name>
        <dbReference type="ChEBI" id="CHEBI:57623"/>
    </ligand>
</feature>
<dbReference type="CDD" id="cd13944">
    <property type="entry name" value="lytB_ispH"/>
    <property type="match status" value="1"/>
</dbReference>
<feature type="binding site" evidence="5">
    <location>
        <position position="229"/>
    </location>
    <ligand>
        <name>isopentenyl diphosphate</name>
        <dbReference type="ChEBI" id="CHEBI:128769"/>
    </ligand>
</feature>
<dbReference type="EC" id="1.17.7.4" evidence="5"/>
<evidence type="ECO:0000313" key="6">
    <source>
        <dbReference type="EMBL" id="SPT68709.1"/>
    </source>
</evidence>
<dbReference type="Pfam" id="PF02401">
    <property type="entry name" value="LYTB"/>
    <property type="match status" value="1"/>
</dbReference>
<comment type="function">
    <text evidence="5">Catalyzes the conversion of 1-hydroxy-2-methyl-2-(E)-butenyl 4-diphosphate (HMBPP) into a mixture of isopentenyl diphosphate (IPP) and dimethylallyl diphosphate (DMAPP). Acts in the terminal step of the DOXP/MEP pathway for isoprenoid precursor biosynthesis.</text>
</comment>
<feature type="binding site" evidence="5">
    <location>
        <position position="99"/>
    </location>
    <ligand>
        <name>[4Fe-4S] cluster</name>
        <dbReference type="ChEBI" id="CHEBI:49883"/>
    </ligand>
</feature>
<protein>
    <recommendedName>
        <fullName evidence="5">4-hydroxy-3-methylbut-2-enyl diphosphate reductase</fullName>
        <shortName evidence="5">HMBPP reductase</shortName>
        <ecNumber evidence="5">1.17.7.4</ecNumber>
    </recommendedName>
</protein>
<accession>A0A2X0V2E5</accession>
<feature type="binding site" evidence="5">
    <location>
        <position position="76"/>
    </location>
    <ligand>
        <name>(2E)-4-hydroxy-3-methylbut-2-enyl diphosphate</name>
        <dbReference type="ChEBI" id="CHEBI:128753"/>
    </ligand>
</feature>
<feature type="binding site" evidence="5">
    <location>
        <position position="228"/>
    </location>
    <ligand>
        <name>(2E)-4-hydroxy-3-methylbut-2-enyl diphosphate</name>
        <dbReference type="ChEBI" id="CHEBI:128753"/>
    </ligand>
</feature>
<feature type="active site" description="Proton donor" evidence="5">
    <location>
        <position position="129"/>
    </location>
</feature>
<comment type="similarity">
    <text evidence="5">Belongs to the IspH family.</text>
</comment>
<dbReference type="PANTHER" id="PTHR30426:SF0">
    <property type="entry name" value="4-HYDROXY-3-METHYLBUT-2-ENYL DIPHOSPHATE REDUCTASE"/>
    <property type="match status" value="1"/>
</dbReference>
<feature type="binding site" evidence="5">
    <location>
        <position position="229"/>
    </location>
    <ligand>
        <name>(2E)-4-hydroxy-3-methylbut-2-enyl diphosphate</name>
        <dbReference type="ChEBI" id="CHEBI:128753"/>
    </ligand>
</feature>
<feature type="binding site" evidence="5">
    <location>
        <position position="127"/>
    </location>
    <ligand>
        <name>(2E)-4-hydroxy-3-methylbut-2-enyl diphosphate</name>
        <dbReference type="ChEBI" id="CHEBI:128753"/>
    </ligand>
</feature>
<dbReference type="Proteomes" id="UP000250086">
    <property type="component" value="Unassembled WGS sequence"/>
</dbReference>
<evidence type="ECO:0000256" key="1">
    <source>
        <dbReference type="ARBA" id="ARBA00022485"/>
    </source>
</evidence>
<feature type="binding site" evidence="5">
    <location>
        <position position="43"/>
    </location>
    <ligand>
        <name>isopentenyl diphosphate</name>
        <dbReference type="ChEBI" id="CHEBI:128769"/>
    </ligand>
</feature>
<feature type="binding site" evidence="5">
    <location>
        <position position="43"/>
    </location>
    <ligand>
        <name>(2E)-4-hydroxy-3-methylbut-2-enyl diphosphate</name>
        <dbReference type="ChEBI" id="CHEBI:128753"/>
    </ligand>
</feature>
<feature type="binding site" evidence="5">
    <location>
        <position position="199"/>
    </location>
    <ligand>
        <name>[4Fe-4S] cluster</name>
        <dbReference type="ChEBI" id="CHEBI:49883"/>
    </ligand>
</feature>
<sequence>MAFEIYIANTRGMCAGVDRAIRTVNCALEKYGDKVYVLHEVVHNKHVVQSLEKKGATFVECIDDVPDGSVLIFSAHGVGLEIMAKAKNRNFINVIDATCPLVKRVHFKINKASQEHKKAIVIGHAGHQEVIGTVGQYDGDKSNVHVVMSVDDVNALNLDGKNLVFATQTTLSIDEAAKTVQALKAKFPEIEGPVKDDTCYATQHRQEAIKQLAQMCDVVLVAGSKNSSNSNRLREVAQSVGAVAYLIDDYTDIDNSWFDNAKKVGVSAGASAPEYLVQDIIKHLQTLCDVQVQGVGLIPADRVFPLPDNI</sequence>
<dbReference type="PANTHER" id="PTHR30426">
    <property type="entry name" value="4-HYDROXY-3-METHYLBUT-2-ENYL DIPHOSPHATE REDUCTASE"/>
    <property type="match status" value="1"/>
</dbReference>
<dbReference type="Gene3D" id="3.40.1010.20">
    <property type="entry name" value="4-hydroxy-3-methylbut-2-enyl diphosphate reductase, catalytic domain"/>
    <property type="match status" value="2"/>
</dbReference>
<keyword evidence="5 6" id="KW-0560">Oxidoreductase</keyword>
<keyword evidence="7" id="KW-1185">Reference proteome</keyword>
<dbReference type="GO" id="GO:0016114">
    <property type="term" value="P:terpenoid biosynthetic process"/>
    <property type="evidence" value="ECO:0007669"/>
    <property type="project" value="UniProtKB-UniRule"/>
</dbReference>
<keyword evidence="2 5" id="KW-0479">Metal-binding</keyword>
<name>A0A2X0V2E5_9GAMM</name>
<dbReference type="GO" id="GO:0051745">
    <property type="term" value="F:4-hydroxy-3-methylbut-2-enyl diphosphate reductase activity"/>
    <property type="evidence" value="ECO:0007669"/>
    <property type="project" value="UniProtKB-UniRule"/>
</dbReference>
<dbReference type="HAMAP" id="MF_00191">
    <property type="entry name" value="IspH"/>
    <property type="match status" value="1"/>
</dbReference>
<comment type="catalytic activity">
    <reaction evidence="5">
        <text>isopentenyl diphosphate + 2 oxidized [2Fe-2S]-[ferredoxin] + H2O = (2E)-4-hydroxy-3-methylbut-2-enyl diphosphate + 2 reduced [2Fe-2S]-[ferredoxin] + 2 H(+)</text>
        <dbReference type="Rhea" id="RHEA:24488"/>
        <dbReference type="Rhea" id="RHEA-COMP:10000"/>
        <dbReference type="Rhea" id="RHEA-COMP:10001"/>
        <dbReference type="ChEBI" id="CHEBI:15377"/>
        <dbReference type="ChEBI" id="CHEBI:15378"/>
        <dbReference type="ChEBI" id="CHEBI:33737"/>
        <dbReference type="ChEBI" id="CHEBI:33738"/>
        <dbReference type="ChEBI" id="CHEBI:128753"/>
        <dbReference type="ChEBI" id="CHEBI:128769"/>
        <dbReference type="EC" id="1.17.7.4"/>
    </reaction>
</comment>
<evidence type="ECO:0000256" key="4">
    <source>
        <dbReference type="ARBA" id="ARBA00023014"/>
    </source>
</evidence>
<feature type="binding site" evidence="5">
    <location>
        <position position="271"/>
    </location>
    <ligand>
        <name>(2E)-4-hydroxy-3-methylbut-2-enyl diphosphate</name>
        <dbReference type="ChEBI" id="CHEBI:128753"/>
    </ligand>
</feature>
<dbReference type="NCBIfam" id="TIGR00216">
    <property type="entry name" value="ispH_lytB"/>
    <property type="match status" value="1"/>
</dbReference>
<dbReference type="AlphaFoldDB" id="A0A2X0V2E5"/>
<feature type="binding site" evidence="5">
    <location>
        <position position="271"/>
    </location>
    <ligand>
        <name>dimethylallyl diphosphate</name>
        <dbReference type="ChEBI" id="CHEBI:57623"/>
    </ligand>
</feature>
<feature type="binding site" evidence="5">
    <location>
        <position position="169"/>
    </location>
    <ligand>
        <name>(2E)-4-hydroxy-3-methylbut-2-enyl diphosphate</name>
        <dbReference type="ChEBI" id="CHEBI:128753"/>
    </ligand>
</feature>
<comment type="catalytic activity">
    <reaction evidence="5">
        <text>dimethylallyl diphosphate + 2 oxidized [2Fe-2S]-[ferredoxin] + H2O = (2E)-4-hydroxy-3-methylbut-2-enyl diphosphate + 2 reduced [2Fe-2S]-[ferredoxin] + 2 H(+)</text>
        <dbReference type="Rhea" id="RHEA:24825"/>
        <dbReference type="Rhea" id="RHEA-COMP:10000"/>
        <dbReference type="Rhea" id="RHEA-COMP:10001"/>
        <dbReference type="ChEBI" id="CHEBI:15377"/>
        <dbReference type="ChEBI" id="CHEBI:15378"/>
        <dbReference type="ChEBI" id="CHEBI:33737"/>
        <dbReference type="ChEBI" id="CHEBI:33738"/>
        <dbReference type="ChEBI" id="CHEBI:57623"/>
        <dbReference type="ChEBI" id="CHEBI:128753"/>
        <dbReference type="EC" id="1.17.7.4"/>
    </reaction>
</comment>
<feature type="binding site" evidence="5">
    <location>
        <position position="229"/>
    </location>
    <ligand>
        <name>dimethylallyl diphosphate</name>
        <dbReference type="ChEBI" id="CHEBI:57623"/>
    </ligand>
</feature>
<evidence type="ECO:0000256" key="5">
    <source>
        <dbReference type="HAMAP-Rule" id="MF_00191"/>
    </source>
</evidence>
<feature type="binding site" evidence="5">
    <location>
        <position position="227"/>
    </location>
    <ligand>
        <name>(2E)-4-hydroxy-3-methylbut-2-enyl diphosphate</name>
        <dbReference type="ChEBI" id="CHEBI:128753"/>
    </ligand>
</feature>
<dbReference type="GO" id="GO:0046872">
    <property type="term" value="F:metal ion binding"/>
    <property type="evidence" value="ECO:0007669"/>
    <property type="project" value="UniProtKB-KW"/>
</dbReference>
<reference evidence="6 7" key="1">
    <citation type="submission" date="2018-06" db="EMBL/GenBank/DDBJ databases">
        <authorList>
            <consortium name="Pathogen Informatics"/>
            <person name="Doyle S."/>
        </authorList>
    </citation>
    <scope>NUCLEOTIDE SEQUENCE [LARGE SCALE GENOMIC DNA]</scope>
    <source>
        <strain evidence="6 7">NCTC13093</strain>
    </source>
</reference>
<evidence type="ECO:0000256" key="3">
    <source>
        <dbReference type="ARBA" id="ARBA00023004"/>
    </source>
</evidence>
<evidence type="ECO:0000256" key="2">
    <source>
        <dbReference type="ARBA" id="ARBA00022723"/>
    </source>
</evidence>
<feature type="binding site" evidence="5">
    <location>
        <position position="76"/>
    </location>
    <ligand>
        <name>isopentenyl diphosphate</name>
        <dbReference type="ChEBI" id="CHEBI:128769"/>
    </ligand>
</feature>
<dbReference type="UniPathway" id="UPA00059">
    <property type="reaction ID" value="UER00105"/>
</dbReference>
<feature type="binding site" evidence="5">
    <location>
        <position position="228"/>
    </location>
    <ligand>
        <name>isopentenyl diphosphate</name>
        <dbReference type="ChEBI" id="CHEBI:128769"/>
    </ligand>
</feature>
<comment type="pathway">
    <text evidence="5">Isoprenoid biosynthesis; dimethylallyl diphosphate biosynthesis; dimethylallyl diphosphate from (2E)-4-hydroxy-3-methylbutenyl diphosphate: step 1/1.</text>
</comment>
<feature type="binding site" evidence="5">
    <location>
        <position position="76"/>
    </location>
    <ligand>
        <name>dimethylallyl diphosphate</name>
        <dbReference type="ChEBI" id="CHEBI:57623"/>
    </ligand>
</feature>
<proteinExistence type="inferred from homology"/>
<dbReference type="InterPro" id="IPR003451">
    <property type="entry name" value="LytB/IspH"/>
</dbReference>
<comment type="pathway">
    <text evidence="5">Isoprenoid biosynthesis; isopentenyl diphosphate biosynthesis via DXP pathway; isopentenyl diphosphate from 1-deoxy-D-xylulose 5-phosphate: step 6/6.</text>
</comment>
<feature type="binding site" evidence="5">
    <location>
        <position position="14"/>
    </location>
    <ligand>
        <name>[4Fe-4S] cluster</name>
        <dbReference type="ChEBI" id="CHEBI:49883"/>
    </ligand>
</feature>
<feature type="binding site" evidence="5">
    <location>
        <position position="228"/>
    </location>
    <ligand>
        <name>dimethylallyl diphosphate</name>
        <dbReference type="ChEBI" id="CHEBI:57623"/>
    </ligand>
</feature>
<dbReference type="Gene3D" id="3.40.50.11270">
    <property type="match status" value="1"/>
</dbReference>
<feature type="binding site" evidence="5">
    <location>
        <position position="271"/>
    </location>
    <ligand>
        <name>isopentenyl diphosphate</name>
        <dbReference type="ChEBI" id="CHEBI:128769"/>
    </ligand>
</feature>
<dbReference type="RefSeq" id="WP_113745047.1">
    <property type="nucleotide sequence ID" value="NZ_UAPV01000001.1"/>
</dbReference>
<keyword evidence="5" id="KW-0414">Isoprene biosynthesis</keyword>
<dbReference type="EMBL" id="UAPV01000001">
    <property type="protein sequence ID" value="SPT68709.1"/>
    <property type="molecule type" value="Genomic_DNA"/>
</dbReference>